<accession>A0A931IYL7</accession>
<dbReference type="CDD" id="cd06170">
    <property type="entry name" value="LuxR_C_like"/>
    <property type="match status" value="1"/>
</dbReference>
<dbReference type="InterPro" id="IPR011006">
    <property type="entry name" value="CheY-like_superfamily"/>
</dbReference>
<keyword evidence="4" id="KW-0804">Transcription</keyword>
<sequence>MKFLLIEDHPIFRIGVQALLQRRWPEALCVECGSLQDALQALREPPAATLALLDLNLPDAGGVEGVARLLRAAPGLPVLVLSLNAERAFAERVLQLGAAGYLPKDQAAADLVRAIERILQGGRYLSADLAEHLMQRVGGQAQSLPHQALSEQEYRVLLLLARGERVADIASTMHLSPKTISTYRSRVLEKLGLGSNAELARYCLEHQLLVGEG</sequence>
<evidence type="ECO:0000256" key="5">
    <source>
        <dbReference type="PROSITE-ProRule" id="PRU00169"/>
    </source>
</evidence>
<dbReference type="Proteomes" id="UP000613266">
    <property type="component" value="Unassembled WGS sequence"/>
</dbReference>
<dbReference type="SUPFAM" id="SSF46894">
    <property type="entry name" value="C-terminal effector domain of the bipartite response regulators"/>
    <property type="match status" value="1"/>
</dbReference>
<dbReference type="PROSITE" id="PS50043">
    <property type="entry name" value="HTH_LUXR_2"/>
    <property type="match status" value="1"/>
</dbReference>
<protein>
    <submittedName>
        <fullName evidence="8">Response regulator transcription factor</fullName>
    </submittedName>
</protein>
<dbReference type="RefSeq" id="WP_198109776.1">
    <property type="nucleotide sequence ID" value="NZ_JAEDAK010000002.1"/>
</dbReference>
<gene>
    <name evidence="8" type="ORF">I7X39_04545</name>
</gene>
<dbReference type="InterPro" id="IPR016032">
    <property type="entry name" value="Sig_transdc_resp-reg_C-effctor"/>
</dbReference>
<evidence type="ECO:0000313" key="8">
    <source>
        <dbReference type="EMBL" id="MBH9576171.1"/>
    </source>
</evidence>
<keyword evidence="9" id="KW-1185">Reference proteome</keyword>
<evidence type="ECO:0000256" key="4">
    <source>
        <dbReference type="ARBA" id="ARBA00023163"/>
    </source>
</evidence>
<dbReference type="SMART" id="SM00421">
    <property type="entry name" value="HTH_LUXR"/>
    <property type="match status" value="1"/>
</dbReference>
<dbReference type="SUPFAM" id="SSF52172">
    <property type="entry name" value="CheY-like"/>
    <property type="match status" value="1"/>
</dbReference>
<dbReference type="InterPro" id="IPR058245">
    <property type="entry name" value="NreC/VraR/RcsB-like_REC"/>
</dbReference>
<evidence type="ECO:0000256" key="2">
    <source>
        <dbReference type="ARBA" id="ARBA00023015"/>
    </source>
</evidence>
<evidence type="ECO:0000256" key="1">
    <source>
        <dbReference type="ARBA" id="ARBA00022553"/>
    </source>
</evidence>
<feature type="modified residue" description="4-aspartylphosphate" evidence="5">
    <location>
        <position position="54"/>
    </location>
</feature>
<dbReference type="InterPro" id="IPR039420">
    <property type="entry name" value="WalR-like"/>
</dbReference>
<keyword evidence="3" id="KW-0238">DNA-binding</keyword>
<dbReference type="GO" id="GO:0000160">
    <property type="term" value="P:phosphorelay signal transduction system"/>
    <property type="evidence" value="ECO:0007669"/>
    <property type="project" value="InterPro"/>
</dbReference>
<dbReference type="Pfam" id="PF00072">
    <property type="entry name" value="Response_reg"/>
    <property type="match status" value="1"/>
</dbReference>
<evidence type="ECO:0000313" key="9">
    <source>
        <dbReference type="Proteomes" id="UP000613266"/>
    </source>
</evidence>
<dbReference type="AlphaFoldDB" id="A0A931IYL7"/>
<dbReference type="Gene3D" id="3.40.50.2300">
    <property type="match status" value="1"/>
</dbReference>
<dbReference type="InterPro" id="IPR001789">
    <property type="entry name" value="Sig_transdc_resp-reg_receiver"/>
</dbReference>
<evidence type="ECO:0000259" key="7">
    <source>
        <dbReference type="PROSITE" id="PS50110"/>
    </source>
</evidence>
<dbReference type="PROSITE" id="PS00622">
    <property type="entry name" value="HTH_LUXR_1"/>
    <property type="match status" value="1"/>
</dbReference>
<comment type="caution">
    <text evidence="8">The sequence shown here is derived from an EMBL/GenBank/DDBJ whole genome shotgun (WGS) entry which is preliminary data.</text>
</comment>
<dbReference type="SMART" id="SM00448">
    <property type="entry name" value="REC"/>
    <property type="match status" value="1"/>
</dbReference>
<dbReference type="PRINTS" id="PR00038">
    <property type="entry name" value="HTHLUXR"/>
</dbReference>
<reference evidence="8" key="1">
    <citation type="submission" date="2020-12" db="EMBL/GenBank/DDBJ databases">
        <title>The genome sequence of Inhella sp. 1Y17.</title>
        <authorList>
            <person name="Liu Y."/>
        </authorList>
    </citation>
    <scope>NUCLEOTIDE SEQUENCE</scope>
    <source>
        <strain evidence="8">1Y17</strain>
    </source>
</reference>
<dbReference type="PANTHER" id="PTHR43214:SF41">
    <property type="entry name" value="NITRATE_NITRITE RESPONSE REGULATOR PROTEIN NARP"/>
    <property type="match status" value="1"/>
</dbReference>
<dbReference type="PANTHER" id="PTHR43214">
    <property type="entry name" value="TWO-COMPONENT RESPONSE REGULATOR"/>
    <property type="match status" value="1"/>
</dbReference>
<dbReference type="Pfam" id="PF00196">
    <property type="entry name" value="GerE"/>
    <property type="match status" value="1"/>
</dbReference>
<evidence type="ECO:0000256" key="3">
    <source>
        <dbReference type="ARBA" id="ARBA00023125"/>
    </source>
</evidence>
<feature type="domain" description="HTH luxR-type" evidence="6">
    <location>
        <begin position="142"/>
        <end position="207"/>
    </location>
</feature>
<dbReference type="InterPro" id="IPR000792">
    <property type="entry name" value="Tscrpt_reg_LuxR_C"/>
</dbReference>
<keyword evidence="1 5" id="KW-0597">Phosphoprotein</keyword>
<dbReference type="PROSITE" id="PS50110">
    <property type="entry name" value="RESPONSE_REGULATORY"/>
    <property type="match status" value="1"/>
</dbReference>
<organism evidence="8 9">
    <name type="scientific">Inhella proteolytica</name>
    <dbReference type="NCBI Taxonomy" id="2795029"/>
    <lineage>
        <taxon>Bacteria</taxon>
        <taxon>Pseudomonadati</taxon>
        <taxon>Pseudomonadota</taxon>
        <taxon>Betaproteobacteria</taxon>
        <taxon>Burkholderiales</taxon>
        <taxon>Sphaerotilaceae</taxon>
        <taxon>Inhella</taxon>
    </lineage>
</organism>
<dbReference type="CDD" id="cd17535">
    <property type="entry name" value="REC_NarL-like"/>
    <property type="match status" value="1"/>
</dbReference>
<dbReference type="GO" id="GO:0006355">
    <property type="term" value="P:regulation of DNA-templated transcription"/>
    <property type="evidence" value="ECO:0007669"/>
    <property type="project" value="InterPro"/>
</dbReference>
<dbReference type="EMBL" id="JAEDAK010000002">
    <property type="protein sequence ID" value="MBH9576171.1"/>
    <property type="molecule type" value="Genomic_DNA"/>
</dbReference>
<keyword evidence="2" id="KW-0805">Transcription regulation</keyword>
<evidence type="ECO:0000259" key="6">
    <source>
        <dbReference type="PROSITE" id="PS50043"/>
    </source>
</evidence>
<feature type="domain" description="Response regulatory" evidence="7">
    <location>
        <begin position="2"/>
        <end position="119"/>
    </location>
</feature>
<proteinExistence type="predicted"/>
<name>A0A931IYL7_9BURK</name>
<dbReference type="GO" id="GO:0003677">
    <property type="term" value="F:DNA binding"/>
    <property type="evidence" value="ECO:0007669"/>
    <property type="project" value="UniProtKB-KW"/>
</dbReference>